<organism evidence="13 14">
    <name type="scientific">Dyadobacter psychrophilus</name>
    <dbReference type="NCBI Taxonomy" id="651661"/>
    <lineage>
        <taxon>Bacteria</taxon>
        <taxon>Pseudomonadati</taxon>
        <taxon>Bacteroidota</taxon>
        <taxon>Cytophagia</taxon>
        <taxon>Cytophagales</taxon>
        <taxon>Spirosomataceae</taxon>
        <taxon>Dyadobacter</taxon>
    </lineage>
</organism>
<dbReference type="Proteomes" id="UP000190897">
    <property type="component" value="Unassembled WGS sequence"/>
</dbReference>
<dbReference type="STRING" id="651661.SAMN05660293_05625"/>
<dbReference type="InterPro" id="IPR040198">
    <property type="entry name" value="Fido_containing"/>
</dbReference>
<keyword evidence="7" id="KW-1133">Transmembrane helix</keyword>
<sequence length="273" mass="32335">MQVIMELLPIEVIKMNQKKIDEIDNTIKSIYRLIIYSRHHLDDDLLDIYLEGVNNLKELLSIKNAQMEAQNEEEAKEYLQNLKVSLDFVIEEIILHYNFEREMQLFQLLRLASPETNAIHPNRYRQTFVQIGAYICPDPTDVPQLVSELFYKIQFISNPVIRAIYFHHELIRIHPFVDGNGRVTRIAKNWMLMYELYPPIFINDTPQKKEYIATLASSFKELMNHPGKWNDYTEQFFEQELDRLLVNVTLLYDSVNLIGINREKSQSKNRGIK</sequence>
<evidence type="ECO:0000256" key="9">
    <source>
        <dbReference type="PIRSR" id="PIRSR640198-1"/>
    </source>
</evidence>
<feature type="coiled-coil region" evidence="11">
    <location>
        <begin position="50"/>
        <end position="82"/>
    </location>
</feature>
<reference evidence="14" key="1">
    <citation type="submission" date="2017-02" db="EMBL/GenBank/DDBJ databases">
        <authorList>
            <person name="Varghese N."/>
            <person name="Submissions S."/>
        </authorList>
    </citation>
    <scope>NUCLEOTIDE SEQUENCE [LARGE SCALE GENOMIC DNA]</scope>
    <source>
        <strain evidence="14">DSM 22270</strain>
    </source>
</reference>
<dbReference type="OrthoDB" id="9813719at2"/>
<proteinExistence type="predicted"/>
<evidence type="ECO:0000256" key="10">
    <source>
        <dbReference type="PIRSR" id="PIRSR640198-2"/>
    </source>
</evidence>
<feature type="active site" evidence="9">
    <location>
        <position position="174"/>
    </location>
</feature>
<dbReference type="GO" id="GO:0016020">
    <property type="term" value="C:membrane"/>
    <property type="evidence" value="ECO:0007669"/>
    <property type="project" value="UniProtKB-SubCell"/>
</dbReference>
<feature type="domain" description="Fido" evidence="12">
    <location>
        <begin position="111"/>
        <end position="235"/>
    </location>
</feature>
<keyword evidence="11" id="KW-0175">Coiled coil</keyword>
<name>A0A1T5HHZ6_9BACT</name>
<dbReference type="PANTHER" id="PTHR13504">
    <property type="entry name" value="FIDO DOMAIN-CONTAINING PROTEIN DDB_G0283145"/>
    <property type="match status" value="1"/>
</dbReference>
<evidence type="ECO:0000256" key="8">
    <source>
        <dbReference type="ARBA" id="ARBA00023136"/>
    </source>
</evidence>
<dbReference type="GO" id="GO:0005524">
    <property type="term" value="F:ATP binding"/>
    <property type="evidence" value="ECO:0007669"/>
    <property type="project" value="UniProtKB-KW"/>
</dbReference>
<keyword evidence="2" id="KW-0812">Transmembrane</keyword>
<evidence type="ECO:0000256" key="1">
    <source>
        <dbReference type="ARBA" id="ARBA00004167"/>
    </source>
</evidence>
<keyword evidence="4 10" id="KW-0547">Nucleotide-binding</keyword>
<evidence type="ECO:0000313" key="14">
    <source>
        <dbReference type="Proteomes" id="UP000190897"/>
    </source>
</evidence>
<evidence type="ECO:0000256" key="7">
    <source>
        <dbReference type="ARBA" id="ARBA00022989"/>
    </source>
</evidence>
<dbReference type="SUPFAM" id="SSF140931">
    <property type="entry name" value="Fic-like"/>
    <property type="match status" value="1"/>
</dbReference>
<gene>
    <name evidence="13" type="ORF">SAMN05660293_05625</name>
</gene>
<protein>
    <submittedName>
        <fullName evidence="13">Fic/DOC family protein</fullName>
    </submittedName>
</protein>
<dbReference type="InterPro" id="IPR036597">
    <property type="entry name" value="Fido-like_dom_sf"/>
</dbReference>
<keyword evidence="5" id="KW-0802">TPR repeat</keyword>
<evidence type="ECO:0000256" key="3">
    <source>
        <dbReference type="ARBA" id="ARBA00022737"/>
    </source>
</evidence>
<evidence type="ECO:0000259" key="12">
    <source>
        <dbReference type="PROSITE" id="PS51459"/>
    </source>
</evidence>
<dbReference type="InterPro" id="IPR003812">
    <property type="entry name" value="Fido"/>
</dbReference>
<dbReference type="AlphaFoldDB" id="A0A1T5HHZ6"/>
<evidence type="ECO:0000256" key="4">
    <source>
        <dbReference type="ARBA" id="ARBA00022741"/>
    </source>
</evidence>
<dbReference type="Gene3D" id="1.10.3290.10">
    <property type="entry name" value="Fido-like domain"/>
    <property type="match status" value="1"/>
</dbReference>
<dbReference type="PROSITE" id="PS51459">
    <property type="entry name" value="FIDO"/>
    <property type="match status" value="1"/>
</dbReference>
<keyword evidence="6 10" id="KW-0067">ATP-binding</keyword>
<dbReference type="EMBL" id="FUZA01000017">
    <property type="protein sequence ID" value="SKC20272.1"/>
    <property type="molecule type" value="Genomic_DNA"/>
</dbReference>
<dbReference type="Pfam" id="PF02661">
    <property type="entry name" value="Fic"/>
    <property type="match status" value="1"/>
</dbReference>
<comment type="subcellular location">
    <subcellularLocation>
        <location evidence="1">Membrane</location>
        <topology evidence="1">Single-pass membrane protein</topology>
    </subcellularLocation>
</comment>
<keyword evidence="3" id="KW-0677">Repeat</keyword>
<feature type="binding site" evidence="10">
    <location>
        <begin position="178"/>
        <end position="185"/>
    </location>
    <ligand>
        <name>ATP</name>
        <dbReference type="ChEBI" id="CHEBI:30616"/>
    </ligand>
</feature>
<evidence type="ECO:0000256" key="11">
    <source>
        <dbReference type="SAM" id="Coils"/>
    </source>
</evidence>
<evidence type="ECO:0000256" key="5">
    <source>
        <dbReference type="ARBA" id="ARBA00022803"/>
    </source>
</evidence>
<evidence type="ECO:0000256" key="6">
    <source>
        <dbReference type="ARBA" id="ARBA00022840"/>
    </source>
</evidence>
<dbReference type="PANTHER" id="PTHR13504:SF34">
    <property type="entry name" value="PROTEIN ADENYLYLTRANSFERASE FICD"/>
    <property type="match status" value="1"/>
</dbReference>
<keyword evidence="14" id="KW-1185">Reference proteome</keyword>
<evidence type="ECO:0000313" key="13">
    <source>
        <dbReference type="EMBL" id="SKC20272.1"/>
    </source>
</evidence>
<accession>A0A1T5HHZ6</accession>
<keyword evidence="8" id="KW-0472">Membrane</keyword>
<evidence type="ECO:0000256" key="2">
    <source>
        <dbReference type="ARBA" id="ARBA00022692"/>
    </source>
</evidence>